<dbReference type="Gene3D" id="1.10.1660.20">
    <property type="match status" value="1"/>
</dbReference>
<accession>A0A7V7G2J0</accession>
<reference evidence="1 2" key="1">
    <citation type="submission" date="2019-08" db="EMBL/GenBank/DDBJ databases">
        <title>Bioinformatics analysis of the strain L3 and L5.</title>
        <authorList>
            <person name="Li X."/>
        </authorList>
    </citation>
    <scope>NUCLEOTIDE SEQUENCE [LARGE SCALE GENOMIC DNA]</scope>
    <source>
        <strain evidence="1 2">L5</strain>
    </source>
</reference>
<gene>
    <name evidence="1" type="ORF">F0A17_01730</name>
</gene>
<dbReference type="AlphaFoldDB" id="A0A7V7G2J0"/>
<evidence type="ECO:0000313" key="1">
    <source>
        <dbReference type="EMBL" id="KAA0014395.1"/>
    </source>
</evidence>
<keyword evidence="2" id="KW-1185">Reference proteome</keyword>
<organism evidence="1 2">
    <name type="scientific">Billgrantia pellis</name>
    <dbReference type="NCBI Taxonomy" id="2606936"/>
    <lineage>
        <taxon>Bacteria</taxon>
        <taxon>Pseudomonadati</taxon>
        <taxon>Pseudomonadota</taxon>
        <taxon>Gammaproteobacteria</taxon>
        <taxon>Oceanospirillales</taxon>
        <taxon>Halomonadaceae</taxon>
        <taxon>Billgrantia</taxon>
    </lineage>
</organism>
<comment type="caution">
    <text evidence="1">The sequence shown here is derived from an EMBL/GenBank/DDBJ whole genome shotgun (WGS) entry which is preliminary data.</text>
</comment>
<dbReference type="RefSeq" id="WP_149326605.1">
    <property type="nucleotide sequence ID" value="NZ_VTPY01000001.1"/>
</dbReference>
<dbReference type="SUPFAM" id="SSF46955">
    <property type="entry name" value="Putative DNA-binding domain"/>
    <property type="match status" value="1"/>
</dbReference>
<dbReference type="InterPro" id="IPR009061">
    <property type="entry name" value="DNA-bd_dom_put_sf"/>
</dbReference>
<name>A0A7V7G2J0_9GAMM</name>
<dbReference type="InterPro" id="IPR038137">
    <property type="entry name" value="Excisionase-like_sf"/>
</dbReference>
<dbReference type="Proteomes" id="UP000486760">
    <property type="component" value="Unassembled WGS sequence"/>
</dbReference>
<sequence>MATGKLMDPDQWRKARFAGTPPAMSTIRKWCREGVLPAKKIGGAWFIDLDAERNMTGNELADEVLQGMGEH</sequence>
<dbReference type="EMBL" id="VTPY01000001">
    <property type="protein sequence ID" value="KAA0014395.1"/>
    <property type="molecule type" value="Genomic_DNA"/>
</dbReference>
<protein>
    <submittedName>
        <fullName evidence="1">Helix-turn-helix domain-containing protein</fullName>
    </submittedName>
</protein>
<proteinExistence type="predicted"/>
<evidence type="ECO:0000313" key="2">
    <source>
        <dbReference type="Proteomes" id="UP000486760"/>
    </source>
</evidence>